<dbReference type="HOGENOM" id="CLU_1820145_0_0_1"/>
<reference evidence="2" key="2">
    <citation type="submission" date="2025-08" db="UniProtKB">
        <authorList>
            <consortium name="Ensembl"/>
        </authorList>
    </citation>
    <scope>IDENTIFICATION</scope>
</reference>
<evidence type="ECO:0000256" key="1">
    <source>
        <dbReference type="SAM" id="MobiDB-lite"/>
    </source>
</evidence>
<protein>
    <submittedName>
        <fullName evidence="2">Uncharacterized protein</fullName>
    </submittedName>
</protein>
<dbReference type="InParanoid" id="H2YXD4"/>
<dbReference type="Proteomes" id="UP000007875">
    <property type="component" value="Unassembled WGS sequence"/>
</dbReference>
<dbReference type="AlphaFoldDB" id="H2YXD4"/>
<organism evidence="2 3">
    <name type="scientific">Ciona savignyi</name>
    <name type="common">Pacific transparent sea squirt</name>
    <dbReference type="NCBI Taxonomy" id="51511"/>
    <lineage>
        <taxon>Eukaryota</taxon>
        <taxon>Metazoa</taxon>
        <taxon>Chordata</taxon>
        <taxon>Tunicata</taxon>
        <taxon>Ascidiacea</taxon>
        <taxon>Phlebobranchia</taxon>
        <taxon>Cionidae</taxon>
        <taxon>Ciona</taxon>
    </lineage>
</organism>
<reference evidence="2" key="3">
    <citation type="submission" date="2025-09" db="UniProtKB">
        <authorList>
            <consortium name="Ensembl"/>
        </authorList>
    </citation>
    <scope>IDENTIFICATION</scope>
</reference>
<reference evidence="3" key="1">
    <citation type="submission" date="2003-08" db="EMBL/GenBank/DDBJ databases">
        <authorList>
            <person name="Birren B."/>
            <person name="Nusbaum C."/>
            <person name="Abebe A."/>
            <person name="Abouelleil A."/>
            <person name="Adekoya E."/>
            <person name="Ait-zahra M."/>
            <person name="Allen N."/>
            <person name="Allen T."/>
            <person name="An P."/>
            <person name="Anderson M."/>
            <person name="Anderson S."/>
            <person name="Arachchi H."/>
            <person name="Armbruster J."/>
            <person name="Bachantsang P."/>
            <person name="Baldwin J."/>
            <person name="Barry A."/>
            <person name="Bayul T."/>
            <person name="Blitshsteyn B."/>
            <person name="Bloom T."/>
            <person name="Blye J."/>
            <person name="Boguslavskiy L."/>
            <person name="Borowsky M."/>
            <person name="Boukhgalter B."/>
            <person name="Brunache A."/>
            <person name="Butler J."/>
            <person name="Calixte N."/>
            <person name="Calvo S."/>
            <person name="Camarata J."/>
            <person name="Campo K."/>
            <person name="Chang J."/>
            <person name="Cheshatsang Y."/>
            <person name="Citroen M."/>
            <person name="Collymore A."/>
            <person name="Considine T."/>
            <person name="Cook A."/>
            <person name="Cooke P."/>
            <person name="Corum B."/>
            <person name="Cuomo C."/>
            <person name="David R."/>
            <person name="Dawoe T."/>
            <person name="Degray S."/>
            <person name="Dodge S."/>
            <person name="Dooley K."/>
            <person name="Dorje P."/>
            <person name="Dorjee K."/>
            <person name="Dorris L."/>
            <person name="Duffey N."/>
            <person name="Dupes A."/>
            <person name="Elkins T."/>
            <person name="Engels R."/>
            <person name="Erickson J."/>
            <person name="Farina A."/>
            <person name="Faro S."/>
            <person name="Ferreira P."/>
            <person name="Fischer H."/>
            <person name="Fitzgerald M."/>
            <person name="Foley K."/>
            <person name="Gage D."/>
            <person name="Galagan J."/>
            <person name="Gearin G."/>
            <person name="Gnerre S."/>
            <person name="Gnirke A."/>
            <person name="Goyette A."/>
            <person name="Graham J."/>
            <person name="Grandbois E."/>
            <person name="Gyaltsen K."/>
            <person name="Hafez N."/>
            <person name="Hagopian D."/>
            <person name="Hagos B."/>
            <person name="Hall J."/>
            <person name="Hatcher B."/>
            <person name="Heller A."/>
            <person name="Higgins H."/>
            <person name="Honan T."/>
            <person name="Horn A."/>
            <person name="Houde N."/>
            <person name="Hughes L."/>
            <person name="Hulme W."/>
            <person name="Husby E."/>
            <person name="Iliev I."/>
            <person name="Jaffe D."/>
            <person name="Jones C."/>
            <person name="Kamal M."/>
            <person name="Kamat A."/>
            <person name="Kamvysselis M."/>
            <person name="Karlsson E."/>
            <person name="Kells C."/>
            <person name="Kieu A."/>
            <person name="Kisner P."/>
            <person name="Kodira C."/>
            <person name="Kulbokas E."/>
            <person name="Labutti K."/>
            <person name="Lama D."/>
            <person name="Landers T."/>
            <person name="Leger J."/>
            <person name="Levine S."/>
            <person name="Lewis D."/>
            <person name="Lewis T."/>
            <person name="Lindblad-toh K."/>
            <person name="Liu X."/>
            <person name="Lokyitsang T."/>
            <person name="Lokyitsang Y."/>
            <person name="Lucien O."/>
            <person name="Lui A."/>
            <person name="Ma L.J."/>
            <person name="Mabbitt R."/>
            <person name="Macdonald J."/>
            <person name="Maclean C."/>
            <person name="Major J."/>
            <person name="Manning J."/>
            <person name="Marabella R."/>
            <person name="Maru K."/>
            <person name="Matthews C."/>
            <person name="Mauceli E."/>
            <person name="Mccarthy M."/>
            <person name="Mcdonough S."/>
            <person name="Mcghee T."/>
            <person name="Meldrim J."/>
            <person name="Meneus L."/>
            <person name="Mesirov J."/>
            <person name="Mihalev A."/>
            <person name="Mihova T."/>
            <person name="Mikkelsen T."/>
            <person name="Mlenga V."/>
            <person name="Moru K."/>
            <person name="Mozes J."/>
            <person name="Mulrain L."/>
            <person name="Munson G."/>
            <person name="Naylor J."/>
            <person name="Newes C."/>
            <person name="Nguyen C."/>
            <person name="Nguyen N."/>
            <person name="Nguyen T."/>
            <person name="Nicol R."/>
            <person name="Nielsen C."/>
            <person name="Nizzari M."/>
            <person name="Norbu C."/>
            <person name="Norbu N."/>
            <person name="O'donnell P."/>
            <person name="Okoawo O."/>
            <person name="O'leary S."/>
            <person name="Omotosho B."/>
            <person name="O'neill K."/>
            <person name="Osman S."/>
            <person name="Parker S."/>
            <person name="Perrin D."/>
            <person name="Phunkhang P."/>
            <person name="Piqani B."/>
            <person name="Purcell S."/>
            <person name="Rachupka T."/>
            <person name="Ramasamy U."/>
            <person name="Rameau R."/>
            <person name="Ray V."/>
            <person name="Raymond C."/>
            <person name="Retta R."/>
            <person name="Richardson S."/>
            <person name="Rise C."/>
            <person name="Rodriguez J."/>
            <person name="Rogers J."/>
            <person name="Rogov P."/>
            <person name="Rutman M."/>
            <person name="Schupbach R."/>
            <person name="Seaman C."/>
            <person name="Settipalli S."/>
            <person name="Sharpe T."/>
            <person name="Sheridan J."/>
            <person name="Sherpa N."/>
            <person name="Shi J."/>
            <person name="Smirnov S."/>
            <person name="Smith C."/>
            <person name="Sougnez C."/>
            <person name="Spencer B."/>
            <person name="Stalker J."/>
            <person name="Stange-thomann N."/>
            <person name="Stavropoulos S."/>
            <person name="Stetson K."/>
            <person name="Stone C."/>
            <person name="Stone S."/>
            <person name="Stubbs M."/>
            <person name="Talamas J."/>
            <person name="Tchuinga P."/>
            <person name="Tenzing P."/>
            <person name="Tesfaye S."/>
            <person name="Theodore J."/>
            <person name="Thoulutsang Y."/>
            <person name="Topham K."/>
            <person name="Towey S."/>
            <person name="Tsamla T."/>
            <person name="Tsomo N."/>
            <person name="Vallee D."/>
            <person name="Vassiliev H."/>
            <person name="Venkataraman V."/>
            <person name="Vinson J."/>
            <person name="Vo A."/>
            <person name="Wade C."/>
            <person name="Wang S."/>
            <person name="Wangchuk T."/>
            <person name="Wangdi T."/>
            <person name="Whittaker C."/>
            <person name="Wilkinson J."/>
            <person name="Wu Y."/>
            <person name="Wyman D."/>
            <person name="Yadav S."/>
            <person name="Yang S."/>
            <person name="Yang X."/>
            <person name="Yeager S."/>
            <person name="Yee E."/>
            <person name="Young G."/>
            <person name="Zainoun J."/>
            <person name="Zembeck L."/>
            <person name="Zimmer A."/>
            <person name="Zody M."/>
            <person name="Lander E."/>
        </authorList>
    </citation>
    <scope>NUCLEOTIDE SEQUENCE [LARGE SCALE GENOMIC DNA]</scope>
</reference>
<sequence length="142" mass="15361">MLDPFQMMNKPDASSMPPMLPPSEMEKLLKSMGLPPELAMMQGLLPGGMPPPTTSGKTKEQDQEQKSSSSLDVGKPKESSEKSIASLLGEKRTTPQRRGGSKLDAMFGGPKMEEESPGKSSKKSRKSKFVSPAMLPLDTRIP</sequence>
<evidence type="ECO:0000313" key="2">
    <source>
        <dbReference type="Ensembl" id="ENSCSAVP00000009995.1"/>
    </source>
</evidence>
<evidence type="ECO:0000313" key="3">
    <source>
        <dbReference type="Proteomes" id="UP000007875"/>
    </source>
</evidence>
<name>H2YXD4_CIOSA</name>
<keyword evidence="3" id="KW-1185">Reference proteome</keyword>
<dbReference type="GeneTree" id="ENSGT00880000138773"/>
<dbReference type="Ensembl" id="ENSCSAVT00000010117.1">
    <property type="protein sequence ID" value="ENSCSAVP00000009995.1"/>
    <property type="gene ID" value="ENSCSAVG00000005892.1"/>
</dbReference>
<proteinExistence type="predicted"/>
<accession>H2YXD4</accession>
<feature type="region of interest" description="Disordered" evidence="1">
    <location>
        <begin position="1"/>
        <end position="142"/>
    </location>
</feature>